<evidence type="ECO:0000313" key="1">
    <source>
        <dbReference type="EMBL" id="KAF7507060.1"/>
    </source>
</evidence>
<reference evidence="1" key="1">
    <citation type="submission" date="2020-02" db="EMBL/GenBank/DDBJ databases">
        <authorList>
            <person name="Palmer J.M."/>
        </authorList>
    </citation>
    <scope>NUCLEOTIDE SEQUENCE</scope>
    <source>
        <strain evidence="1">EPUS1.4</strain>
        <tissue evidence="1">Thallus</tissue>
    </source>
</reference>
<organism evidence="1 2">
    <name type="scientific">Endocarpon pusillum</name>
    <dbReference type="NCBI Taxonomy" id="364733"/>
    <lineage>
        <taxon>Eukaryota</taxon>
        <taxon>Fungi</taxon>
        <taxon>Dikarya</taxon>
        <taxon>Ascomycota</taxon>
        <taxon>Pezizomycotina</taxon>
        <taxon>Eurotiomycetes</taxon>
        <taxon>Chaetothyriomycetidae</taxon>
        <taxon>Verrucariales</taxon>
        <taxon>Verrucariaceae</taxon>
        <taxon>Endocarpon</taxon>
    </lineage>
</organism>
<dbReference type="EMBL" id="JAACFV010000075">
    <property type="protein sequence ID" value="KAF7507060.1"/>
    <property type="molecule type" value="Genomic_DNA"/>
</dbReference>
<proteinExistence type="predicted"/>
<accession>A0A8H7ADD9</accession>
<dbReference type="AlphaFoldDB" id="A0A8H7ADD9"/>
<name>A0A8H7ADD9_9EURO</name>
<sequence length="301" mass="33556">MQLRFADEATITIWLMANGQPFSPRQQQNGTRMSAMVEELSALAKSLETYNDPTAIRHTKAAVMKTKNLIGQVQDPMHAVMDHITNLTAAGIFKELKLGVWAHNRPSLILSTHANFPAKYFFEISKTSLPTPKTPHSWNDNKLGSTFWEVLNSEPKRVEAFARSLSLFDAIHPVASIYPFEEHHQAGYSPDRTLAVGIGGRPWFISHARCEKGLPNSTGPNGSSRTGRRSLTPFTAEDLYQALREWNTTSSRHSQFKGGPNLLHPPHWLGDEAGKILMTIVPAMAPDWRNTDLRHGVARTG</sequence>
<dbReference type="OrthoDB" id="1535081at2759"/>
<protein>
    <submittedName>
        <fullName evidence="1">Uncharacterized protein</fullName>
    </submittedName>
</protein>
<gene>
    <name evidence="1" type="ORF">GJ744_010988</name>
</gene>
<evidence type="ECO:0000313" key="2">
    <source>
        <dbReference type="Proteomes" id="UP000606974"/>
    </source>
</evidence>
<keyword evidence="2" id="KW-1185">Reference proteome</keyword>
<comment type="caution">
    <text evidence="1">The sequence shown here is derived from an EMBL/GenBank/DDBJ whole genome shotgun (WGS) entry which is preliminary data.</text>
</comment>
<dbReference type="Proteomes" id="UP000606974">
    <property type="component" value="Unassembled WGS sequence"/>
</dbReference>